<reference evidence="1 2" key="1">
    <citation type="submission" date="2024-06" db="EMBL/GenBank/DDBJ databases">
        <authorList>
            <person name="Pan Q."/>
            <person name="Wen M."/>
            <person name="Jouanno E."/>
            <person name="Zahm M."/>
            <person name="Klopp C."/>
            <person name="Cabau C."/>
            <person name="Louis A."/>
            <person name="Berthelot C."/>
            <person name="Parey E."/>
            <person name="Roest Crollius H."/>
            <person name="Montfort J."/>
            <person name="Robinson-Rechavi M."/>
            <person name="Bouchez O."/>
            <person name="Lampietro C."/>
            <person name="Lopez Roques C."/>
            <person name="Donnadieu C."/>
            <person name="Postlethwait J."/>
            <person name="Bobe J."/>
            <person name="Verreycken H."/>
            <person name="Guiguen Y."/>
        </authorList>
    </citation>
    <scope>NUCLEOTIDE SEQUENCE [LARGE SCALE GENOMIC DNA]</scope>
    <source>
        <strain evidence="1">Up_M1</strain>
        <tissue evidence="1">Testis</tissue>
    </source>
</reference>
<organism evidence="1 2">
    <name type="scientific">Umbra pygmaea</name>
    <name type="common">Eastern mudminnow</name>
    <dbReference type="NCBI Taxonomy" id="75934"/>
    <lineage>
        <taxon>Eukaryota</taxon>
        <taxon>Metazoa</taxon>
        <taxon>Chordata</taxon>
        <taxon>Craniata</taxon>
        <taxon>Vertebrata</taxon>
        <taxon>Euteleostomi</taxon>
        <taxon>Actinopterygii</taxon>
        <taxon>Neopterygii</taxon>
        <taxon>Teleostei</taxon>
        <taxon>Protacanthopterygii</taxon>
        <taxon>Esociformes</taxon>
        <taxon>Umbridae</taxon>
        <taxon>Umbra</taxon>
    </lineage>
</organism>
<keyword evidence="2" id="KW-1185">Reference proteome</keyword>
<dbReference type="AlphaFoldDB" id="A0ABD0XV69"/>
<gene>
    <name evidence="1" type="ORF">UPYG_G00066060</name>
</gene>
<evidence type="ECO:0000313" key="1">
    <source>
        <dbReference type="EMBL" id="KAL1005951.1"/>
    </source>
</evidence>
<sequence>MCVSCSSDSVSCSAEELGLSEEVLWLRWLPLGKDVLCRVFLSVLHRTEHYKKQLTSLRNITLGLPSRVFDLVT</sequence>
<protein>
    <submittedName>
        <fullName evidence="1">Uncharacterized protein</fullName>
    </submittedName>
</protein>
<proteinExistence type="predicted"/>
<name>A0ABD0XV69_UMBPY</name>
<accession>A0ABD0XV69</accession>
<dbReference type="Proteomes" id="UP001557470">
    <property type="component" value="Unassembled WGS sequence"/>
</dbReference>
<comment type="caution">
    <text evidence="1">The sequence shown here is derived from an EMBL/GenBank/DDBJ whole genome shotgun (WGS) entry which is preliminary data.</text>
</comment>
<evidence type="ECO:0000313" key="2">
    <source>
        <dbReference type="Proteomes" id="UP001557470"/>
    </source>
</evidence>
<dbReference type="EMBL" id="JAGEUA010000002">
    <property type="protein sequence ID" value="KAL1005951.1"/>
    <property type="molecule type" value="Genomic_DNA"/>
</dbReference>